<dbReference type="STRING" id="1592317.DPF_0826"/>
<protein>
    <recommendedName>
        <fullName evidence="3">Regulatory protein GemA</fullName>
    </recommendedName>
</protein>
<dbReference type="EMBL" id="BDFE01000009">
    <property type="protein sequence ID" value="GAU08123.1"/>
    <property type="molecule type" value="Genomic_DNA"/>
</dbReference>
<evidence type="ECO:0000313" key="2">
    <source>
        <dbReference type="Proteomes" id="UP000095200"/>
    </source>
</evidence>
<name>A0A194AFL4_9BACT</name>
<evidence type="ECO:0000313" key="1">
    <source>
        <dbReference type="EMBL" id="GAU08123.1"/>
    </source>
</evidence>
<accession>A0A194AFL4</accession>
<keyword evidence="2" id="KW-1185">Reference proteome</keyword>
<sequence length="134" mass="14975">MTRRNMLAKIHIAKKDLGLSDDAYRAILAEVGGAESAGDLDSYGLTRVVAHMRKLGFEPRRSKQNGALPADKASQIKRIWAQCYSLGRPVPEYADGLARKMWGVDRVVWCSHDQLQSMTAALAYQQRREGAETR</sequence>
<reference evidence="2" key="1">
    <citation type="submission" date="2016-06" db="EMBL/GenBank/DDBJ databases">
        <title>Draft genome sequence of Desulfoplanes formicivorans strain Pf12B.</title>
        <authorList>
            <person name="Watanabe M."/>
            <person name="Kojima H."/>
            <person name="Fukui M."/>
        </authorList>
    </citation>
    <scope>NUCLEOTIDE SEQUENCE [LARGE SCALE GENOMIC DNA]</scope>
    <source>
        <strain evidence="2">Pf12B</strain>
    </source>
</reference>
<comment type="caution">
    <text evidence="1">The sequence shown here is derived from an EMBL/GenBank/DDBJ whole genome shotgun (WGS) entry which is preliminary data.</text>
</comment>
<proteinExistence type="predicted"/>
<organism evidence="1 2">
    <name type="scientific">Desulfoplanes formicivorans</name>
    <dbReference type="NCBI Taxonomy" id="1592317"/>
    <lineage>
        <taxon>Bacteria</taxon>
        <taxon>Pseudomonadati</taxon>
        <taxon>Thermodesulfobacteriota</taxon>
        <taxon>Desulfovibrionia</taxon>
        <taxon>Desulfovibrionales</taxon>
        <taxon>Desulfoplanaceae</taxon>
        <taxon>Desulfoplanes</taxon>
    </lineage>
</organism>
<dbReference type="Proteomes" id="UP000095200">
    <property type="component" value="Unassembled WGS sequence"/>
</dbReference>
<dbReference type="AlphaFoldDB" id="A0A194AFL4"/>
<evidence type="ECO:0008006" key="3">
    <source>
        <dbReference type="Google" id="ProtNLM"/>
    </source>
</evidence>
<dbReference type="OrthoDB" id="5460653at2"/>
<dbReference type="Pfam" id="PF06252">
    <property type="entry name" value="GemA"/>
    <property type="match status" value="1"/>
</dbReference>
<gene>
    <name evidence="1" type="ORF">DPF_0826</name>
</gene>
<dbReference type="InterPro" id="IPR009363">
    <property type="entry name" value="Phage_Mu_Gp16"/>
</dbReference>